<sequence>MISAAALALTAGIAAANPGLDQLAAQTGVSANDYTPAQLIQLLDAQRENDTDRVRFIKSQAGGAAVSRSDMGAGAVSTDAQLAAAAGVEPGRFTINELQLLIEAKRDNDTQMTNFILSGQNRADGKPANVVTPGQAQLAALLGVDASEYTLAELTKLYADQIDDRS</sequence>
<comment type="caution">
    <text evidence="2">The sequence shown here is derived from an EMBL/GenBank/DDBJ whole genome shotgun (WGS) entry which is preliminary data.</text>
</comment>
<gene>
    <name evidence="2" type="ORF">EEB11_06820</name>
</gene>
<reference evidence="2 3" key="1">
    <citation type="submission" date="2018-11" db="EMBL/GenBank/DDBJ databases">
        <title>Tabrizicola sp. isolated from sediment of alpine lake.</title>
        <authorList>
            <person name="Liu Z."/>
        </authorList>
    </citation>
    <scope>NUCLEOTIDE SEQUENCE [LARGE SCALE GENOMIC DNA]</scope>
    <source>
        <strain evidence="2 3">DRYC-M-16</strain>
    </source>
</reference>
<evidence type="ECO:0000313" key="2">
    <source>
        <dbReference type="EMBL" id="TGD44380.1"/>
    </source>
</evidence>
<protein>
    <recommendedName>
        <fullName evidence="4">Peptidylprolyl isomerase</fullName>
    </recommendedName>
</protein>
<evidence type="ECO:0008006" key="4">
    <source>
        <dbReference type="Google" id="ProtNLM"/>
    </source>
</evidence>
<name>A0ABY2KP18_9RHOB</name>
<evidence type="ECO:0000256" key="1">
    <source>
        <dbReference type="SAM" id="SignalP"/>
    </source>
</evidence>
<keyword evidence="3" id="KW-1185">Reference proteome</keyword>
<dbReference type="Proteomes" id="UP000297741">
    <property type="component" value="Unassembled WGS sequence"/>
</dbReference>
<accession>A0ABY2KP18</accession>
<dbReference type="EMBL" id="RPEM01000003">
    <property type="protein sequence ID" value="TGD44380.1"/>
    <property type="molecule type" value="Genomic_DNA"/>
</dbReference>
<evidence type="ECO:0000313" key="3">
    <source>
        <dbReference type="Proteomes" id="UP000297741"/>
    </source>
</evidence>
<feature type="signal peptide" evidence="1">
    <location>
        <begin position="1"/>
        <end position="16"/>
    </location>
</feature>
<keyword evidence="1" id="KW-0732">Signal</keyword>
<organism evidence="2 3">
    <name type="scientific">Pseudotabrizicola sediminis</name>
    <dbReference type="NCBI Taxonomy" id="2486418"/>
    <lineage>
        <taxon>Bacteria</taxon>
        <taxon>Pseudomonadati</taxon>
        <taxon>Pseudomonadota</taxon>
        <taxon>Alphaproteobacteria</taxon>
        <taxon>Rhodobacterales</taxon>
        <taxon>Paracoccaceae</taxon>
        <taxon>Pseudotabrizicola</taxon>
    </lineage>
</organism>
<proteinExistence type="predicted"/>
<feature type="chain" id="PRO_5046957363" description="Peptidylprolyl isomerase" evidence="1">
    <location>
        <begin position="17"/>
        <end position="166"/>
    </location>
</feature>